<dbReference type="PANTHER" id="PTHR18964:SF149">
    <property type="entry name" value="BIFUNCTIONAL UDP-N-ACETYLGLUCOSAMINE 2-EPIMERASE_N-ACETYLMANNOSAMINE KINASE"/>
    <property type="match status" value="1"/>
</dbReference>
<organism evidence="2 3">
    <name type="scientific">Capsulimonas corticalis</name>
    <dbReference type="NCBI Taxonomy" id="2219043"/>
    <lineage>
        <taxon>Bacteria</taxon>
        <taxon>Bacillati</taxon>
        <taxon>Armatimonadota</taxon>
        <taxon>Armatimonadia</taxon>
        <taxon>Capsulimonadales</taxon>
        <taxon>Capsulimonadaceae</taxon>
        <taxon>Capsulimonas</taxon>
    </lineage>
</organism>
<evidence type="ECO:0000256" key="1">
    <source>
        <dbReference type="ARBA" id="ARBA00006479"/>
    </source>
</evidence>
<comment type="similarity">
    <text evidence="1">Belongs to the ROK (NagC/XylR) family.</text>
</comment>
<gene>
    <name evidence="2" type="primary">glk</name>
    <name evidence="2" type="ORF">CCAX7_009020</name>
</gene>
<keyword evidence="3" id="KW-1185">Reference proteome</keyword>
<dbReference type="EMBL" id="AP025739">
    <property type="protein sequence ID" value="BDI28851.1"/>
    <property type="molecule type" value="Genomic_DNA"/>
</dbReference>
<dbReference type="InterPro" id="IPR000600">
    <property type="entry name" value="ROK"/>
</dbReference>
<sequence>MTDQDPRYAIGVDVGGTRTKIGLVDLDRGVVDALSVEPTVKKDGPAFLDSLRRGIATVTATRGVRPSGVGIAVPGFVDTERRRISDVWDDLDYLNADGFPARAAEVLGLPCFWDNDARCAGLGESRYGAGAGARRLLALTLGTGVGFAFLIDGQFPELSPVTHLGAHFPLRSDGPECWCGLQGCFEALVSSSGLLERIPPALRPRSSSEIFAAALESPPITQAVKEYLDDLRLGLEIFARTLAPDVIVLGGGVSHRLGHYLNDLQITIQPYAGYQAVTRISELQESAGVIGAAALTAG</sequence>
<dbReference type="PANTHER" id="PTHR18964">
    <property type="entry name" value="ROK (REPRESSOR, ORF, KINASE) FAMILY"/>
    <property type="match status" value="1"/>
</dbReference>
<dbReference type="InterPro" id="IPR043129">
    <property type="entry name" value="ATPase_NBD"/>
</dbReference>
<dbReference type="RefSeq" id="WP_165864112.1">
    <property type="nucleotide sequence ID" value="NZ_AP025739.1"/>
</dbReference>
<dbReference type="SUPFAM" id="SSF53067">
    <property type="entry name" value="Actin-like ATPase domain"/>
    <property type="match status" value="1"/>
</dbReference>
<dbReference type="Pfam" id="PF00480">
    <property type="entry name" value="ROK"/>
    <property type="match status" value="1"/>
</dbReference>
<dbReference type="Gene3D" id="3.30.420.40">
    <property type="match status" value="2"/>
</dbReference>
<dbReference type="KEGG" id="ccot:CCAX7_009020"/>
<accession>A0A402CU61</accession>
<dbReference type="AlphaFoldDB" id="A0A402CU61"/>
<protein>
    <submittedName>
        <fullName evidence="2">Glucokinase</fullName>
    </submittedName>
</protein>
<proteinExistence type="inferred from homology"/>
<evidence type="ECO:0000313" key="2">
    <source>
        <dbReference type="EMBL" id="BDI28851.1"/>
    </source>
</evidence>
<reference evidence="2 3" key="1">
    <citation type="journal article" date="2019" name="Int. J. Syst. Evol. Microbiol.">
        <title>Capsulimonas corticalis gen. nov., sp. nov., an aerobic capsulated bacterium, of a novel bacterial order, Capsulimonadales ord. nov., of the class Armatimonadia of the phylum Armatimonadetes.</title>
        <authorList>
            <person name="Li J."/>
            <person name="Kudo C."/>
            <person name="Tonouchi A."/>
        </authorList>
    </citation>
    <scope>NUCLEOTIDE SEQUENCE [LARGE SCALE GENOMIC DNA]</scope>
    <source>
        <strain evidence="2 3">AX-7</strain>
    </source>
</reference>
<dbReference type="Proteomes" id="UP000287394">
    <property type="component" value="Chromosome"/>
</dbReference>
<evidence type="ECO:0000313" key="3">
    <source>
        <dbReference type="Proteomes" id="UP000287394"/>
    </source>
</evidence>
<name>A0A402CU61_9BACT</name>